<proteinExistence type="inferred from homology"/>
<gene>
    <name evidence="6" type="ORF">RFI_28067</name>
</gene>
<keyword evidence="3 4" id="KW-0687">Ribonucleoprotein</keyword>
<comment type="similarity">
    <text evidence="1 4">Belongs to the eukaryotic ribosomal protein eS26 family.</text>
</comment>
<feature type="transmembrane region" description="Helical" evidence="5">
    <location>
        <begin position="142"/>
        <end position="159"/>
    </location>
</feature>
<organism evidence="6 7">
    <name type="scientific">Reticulomyxa filosa</name>
    <dbReference type="NCBI Taxonomy" id="46433"/>
    <lineage>
        <taxon>Eukaryota</taxon>
        <taxon>Sar</taxon>
        <taxon>Rhizaria</taxon>
        <taxon>Retaria</taxon>
        <taxon>Foraminifera</taxon>
        <taxon>Monothalamids</taxon>
        <taxon>Reticulomyxidae</taxon>
        <taxon>Reticulomyxa</taxon>
    </lineage>
</organism>
<dbReference type="Pfam" id="PF01283">
    <property type="entry name" value="Ribosomal_S26e"/>
    <property type="match status" value="1"/>
</dbReference>
<keyword evidence="5" id="KW-1133">Transmembrane helix</keyword>
<dbReference type="Proteomes" id="UP000023152">
    <property type="component" value="Unassembled WGS sequence"/>
</dbReference>
<protein>
    <recommendedName>
        <fullName evidence="4">40S ribosomal protein S26</fullName>
    </recommendedName>
</protein>
<reference evidence="6 7" key="1">
    <citation type="journal article" date="2013" name="Curr. Biol.">
        <title>The Genome of the Foraminiferan Reticulomyxa filosa.</title>
        <authorList>
            <person name="Glockner G."/>
            <person name="Hulsmann N."/>
            <person name="Schleicher M."/>
            <person name="Noegel A.A."/>
            <person name="Eichinger L."/>
            <person name="Gallinger C."/>
            <person name="Pawlowski J."/>
            <person name="Sierra R."/>
            <person name="Euteneuer U."/>
            <person name="Pillet L."/>
            <person name="Moustafa A."/>
            <person name="Platzer M."/>
            <person name="Groth M."/>
            <person name="Szafranski K."/>
            <person name="Schliwa M."/>
        </authorList>
    </citation>
    <scope>NUCLEOTIDE SEQUENCE [LARGE SCALE GENOMIC DNA]</scope>
</reference>
<dbReference type="OrthoDB" id="10262653at2759"/>
<evidence type="ECO:0000256" key="4">
    <source>
        <dbReference type="RuleBase" id="RU363128"/>
    </source>
</evidence>
<dbReference type="PANTHER" id="PTHR12538">
    <property type="entry name" value="40S RIBOSOMAL PROTEIN S26"/>
    <property type="match status" value="1"/>
</dbReference>
<keyword evidence="5" id="KW-0472">Membrane</keyword>
<dbReference type="GO" id="GO:0022627">
    <property type="term" value="C:cytosolic small ribosomal subunit"/>
    <property type="evidence" value="ECO:0007669"/>
    <property type="project" value="TreeGrafter"/>
</dbReference>
<feature type="non-terminal residue" evidence="6">
    <location>
        <position position="1"/>
    </location>
</feature>
<dbReference type="GO" id="GO:0003735">
    <property type="term" value="F:structural constituent of ribosome"/>
    <property type="evidence" value="ECO:0007669"/>
    <property type="project" value="InterPro"/>
</dbReference>
<dbReference type="InterPro" id="IPR000892">
    <property type="entry name" value="Ribosomal_eS26"/>
</dbReference>
<keyword evidence="7" id="KW-1185">Reference proteome</keyword>
<sequence>SSSKKVGGKISKKSCAQPTIAIKFKSENFKYLVTFLRVLTRTFIFLFNSKKRRVKHAKEKKKRWQEQAQPREQNLMVAQKHATVKKHRFLVDKAIKRFIVRNLVDASGAKDLSLASVYDTYTIPKMYYKSYYSVSAAIHQRIGILLTFAFFFLTFFSFFQRAEGVSRSCVLDERKNREPPRQVLKRWEQQRQREREIEKKKLEFKQKRAEAVRQKQLAKAKGNLEQA</sequence>
<name>X6M8G9_RETFI</name>
<dbReference type="AlphaFoldDB" id="X6M8G9"/>
<dbReference type="PANTHER" id="PTHR12538:SF0">
    <property type="entry name" value="40S RIBOSOMAL PROTEIN S26"/>
    <property type="match status" value="1"/>
</dbReference>
<dbReference type="EMBL" id="ASPP01024152">
    <property type="protein sequence ID" value="ETO09320.1"/>
    <property type="molecule type" value="Genomic_DNA"/>
</dbReference>
<evidence type="ECO:0000256" key="3">
    <source>
        <dbReference type="ARBA" id="ARBA00023274"/>
    </source>
</evidence>
<dbReference type="GO" id="GO:0003729">
    <property type="term" value="F:mRNA binding"/>
    <property type="evidence" value="ECO:0007669"/>
    <property type="project" value="TreeGrafter"/>
</dbReference>
<accession>X6M8G9</accession>
<evidence type="ECO:0000313" key="7">
    <source>
        <dbReference type="Proteomes" id="UP000023152"/>
    </source>
</evidence>
<dbReference type="InterPro" id="IPR038551">
    <property type="entry name" value="Ribosomal_eS26_sf"/>
</dbReference>
<evidence type="ECO:0000256" key="2">
    <source>
        <dbReference type="ARBA" id="ARBA00022980"/>
    </source>
</evidence>
<keyword evidence="5" id="KW-0812">Transmembrane</keyword>
<dbReference type="GO" id="GO:0006412">
    <property type="term" value="P:translation"/>
    <property type="evidence" value="ECO:0007669"/>
    <property type="project" value="InterPro"/>
</dbReference>
<evidence type="ECO:0000313" key="6">
    <source>
        <dbReference type="EMBL" id="ETO09320.1"/>
    </source>
</evidence>
<evidence type="ECO:0000256" key="5">
    <source>
        <dbReference type="SAM" id="Phobius"/>
    </source>
</evidence>
<evidence type="ECO:0000256" key="1">
    <source>
        <dbReference type="ARBA" id="ARBA00008596"/>
    </source>
</evidence>
<keyword evidence="2 4" id="KW-0689">Ribosomal protein</keyword>
<dbReference type="Gene3D" id="3.30.1740.20">
    <property type="entry name" value="Ribosomal protein S26e"/>
    <property type="match status" value="1"/>
</dbReference>
<comment type="caution">
    <text evidence="6">The sequence shown here is derived from an EMBL/GenBank/DDBJ whole genome shotgun (WGS) entry which is preliminary data.</text>
</comment>